<dbReference type="Gene3D" id="3.40.50.150">
    <property type="entry name" value="Vaccinia Virus protein VP39"/>
    <property type="match status" value="1"/>
</dbReference>
<keyword evidence="4" id="KW-1185">Reference proteome</keyword>
<organism evidence="3 4">
    <name type="scientific">Vibrio pectenicida</name>
    <dbReference type="NCBI Taxonomy" id="62763"/>
    <lineage>
        <taxon>Bacteria</taxon>
        <taxon>Pseudomonadati</taxon>
        <taxon>Pseudomonadota</taxon>
        <taxon>Gammaproteobacteria</taxon>
        <taxon>Vibrionales</taxon>
        <taxon>Vibrionaceae</taxon>
        <taxon>Vibrio</taxon>
    </lineage>
</organism>
<evidence type="ECO:0000313" key="4">
    <source>
        <dbReference type="Proteomes" id="UP000269041"/>
    </source>
</evidence>
<protein>
    <submittedName>
        <fullName evidence="3">Methyltransferase domain-containing protein</fullName>
    </submittedName>
</protein>
<evidence type="ECO:0000313" key="3">
    <source>
        <dbReference type="EMBL" id="RSD30109.1"/>
    </source>
</evidence>
<dbReference type="InterPro" id="IPR029063">
    <property type="entry name" value="SAM-dependent_MTases_sf"/>
</dbReference>
<comment type="caution">
    <text evidence="3">The sequence shown here is derived from an EMBL/GenBank/DDBJ whole genome shotgun (WGS) entry which is preliminary data.</text>
</comment>
<dbReference type="AlphaFoldDB" id="A0A3R9FKF5"/>
<sequence length="192" mass="21523">MTTSWDDYAAEWESEPTALLYADKAFESLQEIVDIQSMRVLDLGCGTGLLSQKMSPLVKDIVGLDSSEAMIEQLDNKQLNNVEPVVDCLTRGLVAMHPAFRHQFDLVVASSVCSFLPNYSDVADIVYSLLNKGNYFIHWDWFSEHDQEGGMTPRHVLQVLSSVGFEEVEVTTPFGFETPRGKLMVLMAIARK</sequence>
<dbReference type="Proteomes" id="UP000565719">
    <property type="component" value="Unassembled WGS sequence"/>
</dbReference>
<reference evidence="2 5" key="2">
    <citation type="submission" date="2019-09" db="EMBL/GenBank/DDBJ databases">
        <title>Draft genome sequencing and comparative genomics of hatchery-associated Vibrios.</title>
        <authorList>
            <person name="Kehlet-Delgado H."/>
            <person name="Mueller R.S."/>
        </authorList>
    </citation>
    <scope>NUCLEOTIDE SEQUENCE [LARGE SCALE GENOMIC DNA]</scope>
    <source>
        <strain evidence="2 5">99-46-Y</strain>
    </source>
</reference>
<dbReference type="PANTHER" id="PTHR43861:SF3">
    <property type="entry name" value="PUTATIVE (AFU_ORTHOLOGUE AFUA_2G14390)-RELATED"/>
    <property type="match status" value="1"/>
</dbReference>
<dbReference type="Proteomes" id="UP000269041">
    <property type="component" value="Unassembled WGS sequence"/>
</dbReference>
<dbReference type="CDD" id="cd02440">
    <property type="entry name" value="AdoMet_MTases"/>
    <property type="match status" value="1"/>
</dbReference>
<proteinExistence type="predicted"/>
<dbReference type="EMBL" id="RSFA01000084">
    <property type="protein sequence ID" value="RSD30109.1"/>
    <property type="molecule type" value="Genomic_DNA"/>
</dbReference>
<dbReference type="EMBL" id="VTXC01000029">
    <property type="protein sequence ID" value="NOH72000.1"/>
    <property type="molecule type" value="Genomic_DNA"/>
</dbReference>
<evidence type="ECO:0000313" key="5">
    <source>
        <dbReference type="Proteomes" id="UP000565719"/>
    </source>
</evidence>
<dbReference type="OrthoDB" id="9791837at2"/>
<accession>A0A3R9FKF5</accession>
<gene>
    <name evidence="3" type="ORF">EJA03_15735</name>
    <name evidence="2" type="ORF">F0225_11720</name>
</gene>
<reference evidence="3 4" key="1">
    <citation type="submission" date="2018-12" db="EMBL/GenBank/DDBJ databases">
        <title>Genomic taxonomy of the Vibrionaceae family.</title>
        <authorList>
            <person name="Gomez-Gil B."/>
            <person name="Enciso-Ibarra K."/>
        </authorList>
    </citation>
    <scope>NUCLEOTIDE SEQUENCE [LARGE SCALE GENOMIC DNA]</scope>
    <source>
        <strain evidence="3 4">CAIM 594</strain>
    </source>
</reference>
<dbReference type="Pfam" id="PF13489">
    <property type="entry name" value="Methyltransf_23"/>
    <property type="match status" value="1"/>
</dbReference>
<dbReference type="SUPFAM" id="SSF53335">
    <property type="entry name" value="S-adenosyl-L-methionine-dependent methyltransferases"/>
    <property type="match status" value="1"/>
</dbReference>
<evidence type="ECO:0000313" key="2">
    <source>
        <dbReference type="EMBL" id="NOH72000.1"/>
    </source>
</evidence>
<dbReference type="RefSeq" id="WP_125322687.1">
    <property type="nucleotide sequence ID" value="NZ_AP024890.1"/>
</dbReference>
<name>A0A3R9FKF5_9VIBR</name>
<dbReference type="GO" id="GO:0008168">
    <property type="term" value="F:methyltransferase activity"/>
    <property type="evidence" value="ECO:0007669"/>
    <property type="project" value="UniProtKB-KW"/>
</dbReference>
<dbReference type="GO" id="GO:0032259">
    <property type="term" value="P:methylation"/>
    <property type="evidence" value="ECO:0007669"/>
    <property type="project" value="UniProtKB-KW"/>
</dbReference>
<keyword evidence="1 3" id="KW-0808">Transferase</keyword>
<evidence type="ECO:0000256" key="1">
    <source>
        <dbReference type="ARBA" id="ARBA00022679"/>
    </source>
</evidence>
<dbReference type="PANTHER" id="PTHR43861">
    <property type="entry name" value="TRANS-ACONITATE 2-METHYLTRANSFERASE-RELATED"/>
    <property type="match status" value="1"/>
</dbReference>
<keyword evidence="3" id="KW-0489">Methyltransferase</keyword>